<dbReference type="SMART" id="SM00388">
    <property type="entry name" value="HisKA"/>
    <property type="match status" value="1"/>
</dbReference>
<dbReference type="GO" id="GO:0030295">
    <property type="term" value="F:protein kinase activator activity"/>
    <property type="evidence" value="ECO:0007669"/>
    <property type="project" value="TreeGrafter"/>
</dbReference>
<evidence type="ECO:0000313" key="20">
    <source>
        <dbReference type="Proteomes" id="UP001302494"/>
    </source>
</evidence>
<dbReference type="Gene3D" id="1.10.287.130">
    <property type="match status" value="1"/>
</dbReference>
<keyword evidence="7 15" id="KW-0812">Transmembrane</keyword>
<dbReference type="KEGG" id="nneo:PQG83_00700"/>
<dbReference type="GO" id="GO:0007234">
    <property type="term" value="P:osmosensory signaling via phosphorelay pathway"/>
    <property type="evidence" value="ECO:0007669"/>
    <property type="project" value="TreeGrafter"/>
</dbReference>
<dbReference type="Proteomes" id="UP001302494">
    <property type="component" value="Chromosome"/>
</dbReference>
<keyword evidence="10 19" id="KW-0067">ATP-binding</keyword>
<dbReference type="PANTHER" id="PTHR42878">
    <property type="entry name" value="TWO-COMPONENT HISTIDINE KINASE"/>
    <property type="match status" value="1"/>
</dbReference>
<dbReference type="Pfam" id="PF02518">
    <property type="entry name" value="HATPase_c"/>
    <property type="match status" value="1"/>
</dbReference>
<dbReference type="Gene3D" id="3.30.450.20">
    <property type="entry name" value="PAS domain"/>
    <property type="match status" value="2"/>
</dbReference>
<dbReference type="CDD" id="cd00130">
    <property type="entry name" value="PAS"/>
    <property type="match status" value="1"/>
</dbReference>
<evidence type="ECO:0000259" key="16">
    <source>
        <dbReference type="PROSITE" id="PS50109"/>
    </source>
</evidence>
<dbReference type="PROSITE" id="PS50109">
    <property type="entry name" value="HIS_KIN"/>
    <property type="match status" value="1"/>
</dbReference>
<keyword evidence="6" id="KW-0808">Transferase</keyword>
<dbReference type="InterPro" id="IPR005467">
    <property type="entry name" value="His_kinase_dom"/>
</dbReference>
<dbReference type="RefSeq" id="WP_312745580.1">
    <property type="nucleotide sequence ID" value="NZ_CP116968.1"/>
</dbReference>
<evidence type="ECO:0000256" key="2">
    <source>
        <dbReference type="ARBA" id="ARBA00004651"/>
    </source>
</evidence>
<dbReference type="GO" id="GO:0005524">
    <property type="term" value="F:ATP binding"/>
    <property type="evidence" value="ECO:0007669"/>
    <property type="project" value="UniProtKB-KW"/>
</dbReference>
<dbReference type="EC" id="2.7.13.3" evidence="3"/>
<dbReference type="SMART" id="SM00387">
    <property type="entry name" value="HATPase_c"/>
    <property type="match status" value="1"/>
</dbReference>
<dbReference type="CDD" id="cd12914">
    <property type="entry name" value="PDC1_DGC_like"/>
    <property type="match status" value="1"/>
</dbReference>
<dbReference type="SUPFAM" id="SSF55874">
    <property type="entry name" value="ATPase domain of HSP90 chaperone/DNA topoisomerase II/histidine kinase"/>
    <property type="match status" value="1"/>
</dbReference>
<evidence type="ECO:0000256" key="12">
    <source>
        <dbReference type="ARBA" id="ARBA00023012"/>
    </source>
</evidence>
<dbReference type="InterPro" id="IPR029151">
    <property type="entry name" value="Sensor-like_sf"/>
</dbReference>
<evidence type="ECO:0000256" key="7">
    <source>
        <dbReference type="ARBA" id="ARBA00022692"/>
    </source>
</evidence>
<dbReference type="EMBL" id="CP116968">
    <property type="protein sequence ID" value="WNM62295.1"/>
    <property type="molecule type" value="Genomic_DNA"/>
</dbReference>
<dbReference type="Gene3D" id="3.30.565.10">
    <property type="entry name" value="Histidine kinase-like ATPase, C-terminal domain"/>
    <property type="match status" value="1"/>
</dbReference>
<dbReference type="CDD" id="cd00082">
    <property type="entry name" value="HisKA"/>
    <property type="match status" value="1"/>
</dbReference>
<evidence type="ECO:0000256" key="15">
    <source>
        <dbReference type="SAM" id="Phobius"/>
    </source>
</evidence>
<dbReference type="InterPro" id="IPR050351">
    <property type="entry name" value="BphY/WalK/GraS-like"/>
</dbReference>
<dbReference type="InterPro" id="IPR035965">
    <property type="entry name" value="PAS-like_dom_sf"/>
</dbReference>
<feature type="domain" description="PAC" evidence="18">
    <location>
        <begin position="431"/>
        <end position="483"/>
    </location>
</feature>
<keyword evidence="5" id="KW-0597">Phosphoprotein</keyword>
<dbReference type="Pfam" id="PF00512">
    <property type="entry name" value="HisKA"/>
    <property type="match status" value="1"/>
</dbReference>
<dbReference type="AlphaFoldDB" id="A0AA96JWQ4"/>
<dbReference type="InterPro" id="IPR013767">
    <property type="entry name" value="PAS_fold"/>
</dbReference>
<evidence type="ECO:0000259" key="17">
    <source>
        <dbReference type="PROSITE" id="PS50112"/>
    </source>
</evidence>
<evidence type="ECO:0000256" key="4">
    <source>
        <dbReference type="ARBA" id="ARBA00022475"/>
    </source>
</evidence>
<feature type="domain" description="Histidine kinase" evidence="16">
    <location>
        <begin position="494"/>
        <end position="709"/>
    </location>
</feature>
<keyword evidence="12" id="KW-0902">Two-component regulatory system</keyword>
<feature type="transmembrane region" description="Helical" evidence="15">
    <location>
        <begin position="310"/>
        <end position="332"/>
    </location>
</feature>
<dbReference type="InterPro" id="IPR036097">
    <property type="entry name" value="HisK_dim/P_sf"/>
</dbReference>
<reference evidence="19 20" key="1">
    <citation type="submission" date="2023-01" db="EMBL/GenBank/DDBJ databases">
        <title>Cultivation and genomic characterization of new, ubiquitous marine nitrite-oxidizing bacteria from the Nitrospirales.</title>
        <authorList>
            <person name="Mueller A.J."/>
            <person name="Daebeler A."/>
            <person name="Herbold C.W."/>
            <person name="Kirkegaard R.H."/>
            <person name="Daims H."/>
        </authorList>
    </citation>
    <scope>NUCLEOTIDE SEQUENCE [LARGE SCALE GENOMIC DNA]</scope>
    <source>
        <strain evidence="19 20">DK</strain>
    </source>
</reference>
<evidence type="ECO:0000313" key="19">
    <source>
        <dbReference type="EMBL" id="WNM62295.1"/>
    </source>
</evidence>
<dbReference type="InterPro" id="IPR033479">
    <property type="entry name" value="dCache_1"/>
</dbReference>
<keyword evidence="13 15" id="KW-0472">Membrane</keyword>
<dbReference type="SUPFAM" id="SSF55785">
    <property type="entry name" value="PYP-like sensor domain (PAS domain)"/>
    <property type="match status" value="1"/>
</dbReference>
<dbReference type="NCBIfam" id="TIGR00229">
    <property type="entry name" value="sensory_box"/>
    <property type="match status" value="1"/>
</dbReference>
<evidence type="ECO:0000256" key="5">
    <source>
        <dbReference type="ARBA" id="ARBA00022553"/>
    </source>
</evidence>
<feature type="transmembrane region" description="Helical" evidence="15">
    <location>
        <begin position="30"/>
        <end position="50"/>
    </location>
</feature>
<accession>A0AA96JWQ4</accession>
<evidence type="ECO:0000259" key="18">
    <source>
        <dbReference type="PROSITE" id="PS50113"/>
    </source>
</evidence>
<dbReference type="Pfam" id="PF00989">
    <property type="entry name" value="PAS"/>
    <property type="match status" value="1"/>
</dbReference>
<evidence type="ECO:0000256" key="10">
    <source>
        <dbReference type="ARBA" id="ARBA00022840"/>
    </source>
</evidence>
<sequence>MSALLLSPIDRMSPNAIMQIPKSSYQWLSWLRIFLVVGVLALGAVAVSLLENQTVESAGRSLTQVAADIAYKLDLLLFERYGDIQTMAQSGVFHGQDVQAMNNYFDLLQEAYPVYRWLAVTDEQGRIIAASDRSSIGGDQSHKPWFQAVRDRGGIHIQNAEPSPEVGGVMAVAFSAPILGSPEEFLGAVTARVGLPDLQQVFDRTVIPIQMPEGPSAMGEWHLLDKDGNLLADSVLHEEGKVNLGDLGVQSALVSASGPPGYVEEWHKRRGVPILRGYARTKGMGEFPSLHWTVLVNLDRSVILAPLHRIVWNLGLVGSIIFFPLIGLLYWLSYLLKQESGQAQAEAARALTAEQDSRAARDQLADVLDHAPDPIFFSDTEGNITRFSRGAERVLGYPAEAIVSKPVTELLLEPDQWKPILDELHNKGEVVGREVEFRNPDGQPVIISLTLSVLRNAGGEPVGTVGLCKDVTAGKRTEESLRISNQELEHFVYAISHDLQAPLRGMQGFAVLLLKRAKERLDQKERHYLERIQKGAERMEELIRDLLDYSRIERISHPWELVPMEQIIHQVRLDMEDRIRHTHADFKVESSFPWVYGDRVRLAQLWANLVSNALKYAKSGEPPVIHIGCQEDGQHFTFFIRDNGIGIPPEFHGKIFGIFNRLHTHEQIEGTGIGLAIVKRIVDFHRGKIWVESEEGKGSMFFFTLPKTSGGYGKKGRPVSPSPEKSVEAIDGRETEYSLRTSSSIPLSGEEK</sequence>
<evidence type="ECO:0000256" key="1">
    <source>
        <dbReference type="ARBA" id="ARBA00000085"/>
    </source>
</evidence>
<dbReference type="InterPro" id="IPR000014">
    <property type="entry name" value="PAS"/>
</dbReference>
<dbReference type="GO" id="GO:0005886">
    <property type="term" value="C:plasma membrane"/>
    <property type="evidence" value="ECO:0007669"/>
    <property type="project" value="UniProtKB-SubCell"/>
</dbReference>
<organism evidence="19 20">
    <name type="scientific">Candidatus Nitrospira neomarina</name>
    <dbReference type="NCBI Taxonomy" id="3020899"/>
    <lineage>
        <taxon>Bacteria</taxon>
        <taxon>Pseudomonadati</taxon>
        <taxon>Nitrospirota</taxon>
        <taxon>Nitrospiria</taxon>
        <taxon>Nitrospirales</taxon>
        <taxon>Nitrospiraceae</taxon>
        <taxon>Nitrospira</taxon>
    </lineage>
</organism>
<evidence type="ECO:0000256" key="14">
    <source>
        <dbReference type="SAM" id="MobiDB-lite"/>
    </source>
</evidence>
<keyword evidence="9" id="KW-0418">Kinase</keyword>
<keyword evidence="11 15" id="KW-1133">Transmembrane helix</keyword>
<feature type="compositionally biased region" description="Basic and acidic residues" evidence="14">
    <location>
        <begin position="725"/>
        <end position="737"/>
    </location>
</feature>
<dbReference type="FunFam" id="3.30.565.10:FF:000006">
    <property type="entry name" value="Sensor histidine kinase WalK"/>
    <property type="match status" value="1"/>
</dbReference>
<evidence type="ECO:0000256" key="9">
    <source>
        <dbReference type="ARBA" id="ARBA00022777"/>
    </source>
</evidence>
<dbReference type="GO" id="GO:0000155">
    <property type="term" value="F:phosphorelay sensor kinase activity"/>
    <property type="evidence" value="ECO:0007669"/>
    <property type="project" value="InterPro"/>
</dbReference>
<feature type="domain" description="PAS" evidence="17">
    <location>
        <begin position="360"/>
        <end position="415"/>
    </location>
</feature>
<dbReference type="PRINTS" id="PR00344">
    <property type="entry name" value="BCTRLSENSOR"/>
</dbReference>
<evidence type="ECO:0000256" key="11">
    <source>
        <dbReference type="ARBA" id="ARBA00022989"/>
    </source>
</evidence>
<dbReference type="Pfam" id="PF02743">
    <property type="entry name" value="dCache_1"/>
    <property type="match status" value="1"/>
</dbReference>
<keyword evidence="20" id="KW-1185">Reference proteome</keyword>
<dbReference type="SUPFAM" id="SSF47384">
    <property type="entry name" value="Homodimeric domain of signal transducing histidine kinase"/>
    <property type="match status" value="1"/>
</dbReference>
<dbReference type="PROSITE" id="PS50113">
    <property type="entry name" value="PAC"/>
    <property type="match status" value="1"/>
</dbReference>
<dbReference type="GO" id="GO:0000156">
    <property type="term" value="F:phosphorelay response regulator activity"/>
    <property type="evidence" value="ECO:0007669"/>
    <property type="project" value="TreeGrafter"/>
</dbReference>
<evidence type="ECO:0000256" key="3">
    <source>
        <dbReference type="ARBA" id="ARBA00012438"/>
    </source>
</evidence>
<dbReference type="InterPro" id="IPR000700">
    <property type="entry name" value="PAS-assoc_C"/>
</dbReference>
<dbReference type="PROSITE" id="PS50112">
    <property type="entry name" value="PAS"/>
    <property type="match status" value="1"/>
</dbReference>
<dbReference type="SUPFAM" id="SSF103190">
    <property type="entry name" value="Sensory domain-like"/>
    <property type="match status" value="1"/>
</dbReference>
<gene>
    <name evidence="19" type="ORF">PQG83_00700</name>
</gene>
<comment type="subcellular location">
    <subcellularLocation>
        <location evidence="2">Cell membrane</location>
        <topology evidence="2">Multi-pass membrane protein</topology>
    </subcellularLocation>
</comment>
<evidence type="ECO:0000256" key="6">
    <source>
        <dbReference type="ARBA" id="ARBA00022679"/>
    </source>
</evidence>
<dbReference type="InterPro" id="IPR036890">
    <property type="entry name" value="HATPase_C_sf"/>
</dbReference>
<dbReference type="GO" id="GO:0006355">
    <property type="term" value="P:regulation of DNA-templated transcription"/>
    <property type="evidence" value="ECO:0007669"/>
    <property type="project" value="InterPro"/>
</dbReference>
<protein>
    <recommendedName>
        <fullName evidence="3">histidine kinase</fullName>
        <ecNumber evidence="3">2.7.13.3</ecNumber>
    </recommendedName>
</protein>
<name>A0AA96JWQ4_9BACT</name>
<dbReference type="InterPro" id="IPR003661">
    <property type="entry name" value="HisK_dim/P_dom"/>
</dbReference>
<feature type="region of interest" description="Disordered" evidence="14">
    <location>
        <begin position="710"/>
        <end position="752"/>
    </location>
</feature>
<keyword evidence="8" id="KW-0547">Nucleotide-binding</keyword>
<dbReference type="InterPro" id="IPR004358">
    <property type="entry name" value="Sig_transdc_His_kin-like_C"/>
</dbReference>
<comment type="catalytic activity">
    <reaction evidence="1">
        <text>ATP + protein L-histidine = ADP + protein N-phospho-L-histidine.</text>
        <dbReference type="EC" id="2.7.13.3"/>
    </reaction>
</comment>
<proteinExistence type="predicted"/>
<dbReference type="SMART" id="SM00091">
    <property type="entry name" value="PAS"/>
    <property type="match status" value="1"/>
</dbReference>
<evidence type="ECO:0000256" key="13">
    <source>
        <dbReference type="ARBA" id="ARBA00023136"/>
    </source>
</evidence>
<dbReference type="PANTHER" id="PTHR42878:SF15">
    <property type="entry name" value="BACTERIOPHYTOCHROME"/>
    <property type="match status" value="1"/>
</dbReference>
<evidence type="ECO:0000256" key="8">
    <source>
        <dbReference type="ARBA" id="ARBA00022741"/>
    </source>
</evidence>
<dbReference type="InterPro" id="IPR003594">
    <property type="entry name" value="HATPase_dom"/>
</dbReference>
<keyword evidence="4" id="KW-1003">Cell membrane</keyword>